<dbReference type="AlphaFoldDB" id="A0A061F339"/>
<keyword evidence="3" id="KW-1185">Reference proteome</keyword>
<proteinExistence type="predicted"/>
<protein>
    <submittedName>
        <fullName evidence="2">Uncharacterized protein</fullName>
    </submittedName>
</protein>
<evidence type="ECO:0000313" key="2">
    <source>
        <dbReference type="EMBL" id="EOY08944.1"/>
    </source>
</evidence>
<dbReference type="InParanoid" id="A0A061F339"/>
<accession>A0A061F339</accession>
<dbReference type="Gramene" id="EOY08944">
    <property type="protein sequence ID" value="EOY08944"/>
    <property type="gene ID" value="TCM_024238"/>
</dbReference>
<keyword evidence="1" id="KW-0472">Membrane</keyword>
<organism evidence="2 3">
    <name type="scientific">Theobroma cacao</name>
    <name type="common">Cacao</name>
    <name type="synonym">Cocoa</name>
    <dbReference type="NCBI Taxonomy" id="3641"/>
    <lineage>
        <taxon>Eukaryota</taxon>
        <taxon>Viridiplantae</taxon>
        <taxon>Streptophyta</taxon>
        <taxon>Embryophyta</taxon>
        <taxon>Tracheophyta</taxon>
        <taxon>Spermatophyta</taxon>
        <taxon>Magnoliopsida</taxon>
        <taxon>eudicotyledons</taxon>
        <taxon>Gunneridae</taxon>
        <taxon>Pentapetalae</taxon>
        <taxon>rosids</taxon>
        <taxon>malvids</taxon>
        <taxon>Malvales</taxon>
        <taxon>Malvaceae</taxon>
        <taxon>Byttnerioideae</taxon>
        <taxon>Theobroma</taxon>
    </lineage>
</organism>
<sequence length="76" mass="8673">MRYLFGALLALHVESKPLISLVHYLYCVFHLITSFTFVFIAPSHGQMRYFISIIKGRGKPVAGVPPQFLIFFIISN</sequence>
<reference evidence="2 3" key="1">
    <citation type="journal article" date="2013" name="Genome Biol.">
        <title>The genome sequence of the most widely cultivated cacao type and its use to identify candidate genes regulating pod color.</title>
        <authorList>
            <person name="Motamayor J.C."/>
            <person name="Mockaitis K."/>
            <person name="Schmutz J."/>
            <person name="Haiminen N."/>
            <person name="Iii D.L."/>
            <person name="Cornejo O."/>
            <person name="Findley S.D."/>
            <person name="Zheng P."/>
            <person name="Utro F."/>
            <person name="Royaert S."/>
            <person name="Saski C."/>
            <person name="Jenkins J."/>
            <person name="Podicheti R."/>
            <person name="Zhao M."/>
            <person name="Scheffler B.E."/>
            <person name="Stack J.C."/>
            <person name="Feltus F.A."/>
            <person name="Mustiga G.M."/>
            <person name="Amores F."/>
            <person name="Phillips W."/>
            <person name="Marelli J.P."/>
            <person name="May G.D."/>
            <person name="Shapiro H."/>
            <person name="Ma J."/>
            <person name="Bustamante C.D."/>
            <person name="Schnell R.J."/>
            <person name="Main D."/>
            <person name="Gilbert D."/>
            <person name="Parida L."/>
            <person name="Kuhn D.N."/>
        </authorList>
    </citation>
    <scope>NUCLEOTIDE SEQUENCE [LARGE SCALE GENOMIC DNA]</scope>
    <source>
        <strain evidence="3">cv. Matina 1-6</strain>
    </source>
</reference>
<dbReference type="EMBL" id="CM001883">
    <property type="protein sequence ID" value="EOY08944.1"/>
    <property type="molecule type" value="Genomic_DNA"/>
</dbReference>
<keyword evidence="1" id="KW-1133">Transmembrane helix</keyword>
<keyword evidence="1" id="KW-0812">Transmembrane</keyword>
<name>A0A061F339_THECC</name>
<evidence type="ECO:0000313" key="3">
    <source>
        <dbReference type="Proteomes" id="UP000026915"/>
    </source>
</evidence>
<dbReference type="HOGENOM" id="CLU_2659502_0_0_1"/>
<gene>
    <name evidence="2" type="ORF">TCM_024238</name>
</gene>
<dbReference type="Proteomes" id="UP000026915">
    <property type="component" value="Chromosome 5"/>
</dbReference>
<evidence type="ECO:0000256" key="1">
    <source>
        <dbReference type="SAM" id="Phobius"/>
    </source>
</evidence>
<feature type="transmembrane region" description="Helical" evidence="1">
    <location>
        <begin position="25"/>
        <end position="42"/>
    </location>
</feature>